<protein>
    <submittedName>
        <fullName evidence="3">Glycosyltransferase involved in cell wall bisynthesis</fullName>
    </submittedName>
</protein>
<keyword evidence="4" id="KW-1185">Reference proteome</keyword>
<proteinExistence type="predicted"/>
<dbReference type="EMBL" id="FOUU01000003">
    <property type="protein sequence ID" value="SFM74906.1"/>
    <property type="molecule type" value="Genomic_DNA"/>
</dbReference>
<evidence type="ECO:0000259" key="2">
    <source>
        <dbReference type="Pfam" id="PF00534"/>
    </source>
</evidence>
<dbReference type="GO" id="GO:0016757">
    <property type="term" value="F:glycosyltransferase activity"/>
    <property type="evidence" value="ECO:0007669"/>
    <property type="project" value="InterPro"/>
</dbReference>
<dbReference type="PANTHER" id="PTHR46401:SF2">
    <property type="entry name" value="GLYCOSYLTRANSFERASE WBBK-RELATED"/>
    <property type="match status" value="1"/>
</dbReference>
<gene>
    <name evidence="3" type="ORF">SAMN05660836_01364</name>
</gene>
<dbReference type="Gene3D" id="3.40.50.2000">
    <property type="entry name" value="Glycogen Phosphorylase B"/>
    <property type="match status" value="2"/>
</dbReference>
<name>A0A1I4TE10_9BACT</name>
<dbReference type="Proteomes" id="UP000199611">
    <property type="component" value="Unassembled WGS sequence"/>
</dbReference>
<dbReference type="AlphaFoldDB" id="A0A1I4TE10"/>
<reference evidence="3 4" key="1">
    <citation type="submission" date="2016-10" db="EMBL/GenBank/DDBJ databases">
        <authorList>
            <person name="de Groot N.N."/>
        </authorList>
    </citation>
    <scope>NUCLEOTIDE SEQUENCE [LARGE SCALE GENOMIC DNA]</scope>
    <source>
        <strain evidence="3 4">DSM 9990</strain>
    </source>
</reference>
<feature type="domain" description="Glycosyl transferase family 1" evidence="2">
    <location>
        <begin position="172"/>
        <end position="330"/>
    </location>
</feature>
<dbReference type="STRING" id="39841.SAMN05660836_01364"/>
<evidence type="ECO:0000313" key="3">
    <source>
        <dbReference type="EMBL" id="SFM74906.1"/>
    </source>
</evidence>
<dbReference type="SUPFAM" id="SSF53756">
    <property type="entry name" value="UDP-Glycosyltransferase/glycogen phosphorylase"/>
    <property type="match status" value="1"/>
</dbReference>
<dbReference type="GO" id="GO:0009103">
    <property type="term" value="P:lipopolysaccharide biosynthetic process"/>
    <property type="evidence" value="ECO:0007669"/>
    <property type="project" value="TreeGrafter"/>
</dbReference>
<dbReference type="OrthoDB" id="7593532at2"/>
<keyword evidence="1 3" id="KW-0808">Transferase</keyword>
<organism evidence="3 4">
    <name type="scientific">Thermodesulforhabdus norvegica</name>
    <dbReference type="NCBI Taxonomy" id="39841"/>
    <lineage>
        <taxon>Bacteria</taxon>
        <taxon>Pseudomonadati</taxon>
        <taxon>Thermodesulfobacteriota</taxon>
        <taxon>Syntrophobacteria</taxon>
        <taxon>Syntrophobacterales</taxon>
        <taxon>Thermodesulforhabdaceae</taxon>
        <taxon>Thermodesulforhabdus</taxon>
    </lineage>
</organism>
<sequence>MTRVMSVENVGLRKNLVKAVCILDGDERTACPVLRIITPVRKFRSRFKRLACFKIGDNIDVILNHVEPPDILIVQRNAAVYWKILRQLRNYGTKLIYEIDDLLINVPEFHPDYATYTLLKPFIVAAIKDADAVTVSTDRLKHELSIYNHNIYVLPNYIDVDLWQVRHNLSKKKKDVCVIGFGGTPTHEADIQVIIPAIKRLIRKYGNKILFHFVGCIPEDLRTWPQVEYYTFVRNYYGYVRWLKRASWDIAVVPLRTCKFNMCKSNIKFLEYSVCRVPSIYSRIDPYANSIVEFETGILCEESYEVWYDAIDELINNVSLREKISKNAYEYVMDKYLLEKHVKKWEEVYFDVI</sequence>
<accession>A0A1I4TE10</accession>
<evidence type="ECO:0000256" key="1">
    <source>
        <dbReference type="ARBA" id="ARBA00022679"/>
    </source>
</evidence>
<dbReference type="InterPro" id="IPR001296">
    <property type="entry name" value="Glyco_trans_1"/>
</dbReference>
<evidence type="ECO:0000313" key="4">
    <source>
        <dbReference type="Proteomes" id="UP000199611"/>
    </source>
</evidence>
<dbReference type="RefSeq" id="WP_093394491.1">
    <property type="nucleotide sequence ID" value="NZ_FOUU01000003.1"/>
</dbReference>
<dbReference type="Pfam" id="PF00534">
    <property type="entry name" value="Glycos_transf_1"/>
    <property type="match status" value="1"/>
</dbReference>
<dbReference type="PANTHER" id="PTHR46401">
    <property type="entry name" value="GLYCOSYLTRANSFERASE WBBK-RELATED"/>
    <property type="match status" value="1"/>
</dbReference>